<dbReference type="InterPro" id="IPR036388">
    <property type="entry name" value="WH-like_DNA-bd_sf"/>
</dbReference>
<proteinExistence type="predicted"/>
<dbReference type="NCBIfam" id="TIGR00738">
    <property type="entry name" value="rrf2_super"/>
    <property type="match status" value="1"/>
</dbReference>
<dbReference type="Pfam" id="PF02082">
    <property type="entry name" value="Rrf2"/>
    <property type="match status" value="1"/>
</dbReference>
<name>A0A5C1QKV8_9SPIO</name>
<dbReference type="GO" id="GO:0005829">
    <property type="term" value="C:cytosol"/>
    <property type="evidence" value="ECO:0007669"/>
    <property type="project" value="TreeGrafter"/>
</dbReference>
<dbReference type="PANTHER" id="PTHR33221:SF13">
    <property type="entry name" value="TRANSCRIPTIONAL REGULATOR-RELATED"/>
    <property type="match status" value="1"/>
</dbReference>
<dbReference type="AlphaFoldDB" id="A0A5C1QKV8"/>
<dbReference type="InterPro" id="IPR030489">
    <property type="entry name" value="TR_Rrf2-type_CS"/>
</dbReference>
<dbReference type="SUPFAM" id="SSF46785">
    <property type="entry name" value="Winged helix' DNA-binding domain"/>
    <property type="match status" value="1"/>
</dbReference>
<keyword evidence="2" id="KW-1185">Reference proteome</keyword>
<dbReference type="EMBL" id="CP036150">
    <property type="protein sequence ID" value="QEN08795.1"/>
    <property type="molecule type" value="Genomic_DNA"/>
</dbReference>
<sequence>MNQLINISEAASLAFHGLALVAQESPKRVNVKEIARRLNASEAHLAKVFQTLNRAGITASQRGPRGGFILKRPSEDISFLDVYETIESPVTLSDCPMGYTACGFNDCIFDQKLNDISREILKTFGSIKLDQFIKSGEKTPKEIL</sequence>
<dbReference type="PROSITE" id="PS01332">
    <property type="entry name" value="HTH_RRF2_1"/>
    <property type="match status" value="1"/>
</dbReference>
<protein>
    <submittedName>
        <fullName evidence="1">Rrf2 family transcriptional regulator</fullName>
    </submittedName>
</protein>
<gene>
    <name evidence="1" type="ORF">EXM22_12645</name>
</gene>
<accession>A0A5C1QKV8</accession>
<dbReference type="InterPro" id="IPR000944">
    <property type="entry name" value="Tscrpt_reg_Rrf2"/>
</dbReference>
<dbReference type="OrthoDB" id="9808360at2"/>
<dbReference type="PANTHER" id="PTHR33221">
    <property type="entry name" value="WINGED HELIX-TURN-HELIX TRANSCRIPTIONAL REGULATOR, RRF2 FAMILY"/>
    <property type="match status" value="1"/>
</dbReference>
<evidence type="ECO:0000313" key="2">
    <source>
        <dbReference type="Proteomes" id="UP000324209"/>
    </source>
</evidence>
<dbReference type="Gene3D" id="1.10.10.10">
    <property type="entry name" value="Winged helix-like DNA-binding domain superfamily/Winged helix DNA-binding domain"/>
    <property type="match status" value="1"/>
</dbReference>
<dbReference type="GO" id="GO:0003700">
    <property type="term" value="F:DNA-binding transcription factor activity"/>
    <property type="evidence" value="ECO:0007669"/>
    <property type="project" value="TreeGrafter"/>
</dbReference>
<organism evidence="1 2">
    <name type="scientific">Oceanispirochaeta crateris</name>
    <dbReference type="NCBI Taxonomy" id="2518645"/>
    <lineage>
        <taxon>Bacteria</taxon>
        <taxon>Pseudomonadati</taxon>
        <taxon>Spirochaetota</taxon>
        <taxon>Spirochaetia</taxon>
        <taxon>Spirochaetales</taxon>
        <taxon>Spirochaetaceae</taxon>
        <taxon>Oceanispirochaeta</taxon>
    </lineage>
</organism>
<dbReference type="KEGG" id="ock:EXM22_12645"/>
<dbReference type="Proteomes" id="UP000324209">
    <property type="component" value="Chromosome"/>
</dbReference>
<dbReference type="PROSITE" id="PS51197">
    <property type="entry name" value="HTH_RRF2_2"/>
    <property type="match status" value="1"/>
</dbReference>
<dbReference type="RefSeq" id="WP_149486874.1">
    <property type="nucleotide sequence ID" value="NZ_CP036150.1"/>
</dbReference>
<reference evidence="1 2" key="1">
    <citation type="submission" date="2019-02" db="EMBL/GenBank/DDBJ databases">
        <title>Complete Genome Sequence and Methylome Analysis of free living Spirochaetas.</title>
        <authorList>
            <person name="Fomenkov A."/>
            <person name="Dubinina G."/>
            <person name="Leshcheva N."/>
            <person name="Mikheeva N."/>
            <person name="Grabovich M."/>
            <person name="Vincze T."/>
            <person name="Roberts R.J."/>
        </authorList>
    </citation>
    <scope>NUCLEOTIDE SEQUENCE [LARGE SCALE GENOMIC DNA]</scope>
    <source>
        <strain evidence="1 2">K2</strain>
    </source>
</reference>
<dbReference type="InterPro" id="IPR036390">
    <property type="entry name" value="WH_DNA-bd_sf"/>
</dbReference>
<evidence type="ECO:0000313" key="1">
    <source>
        <dbReference type="EMBL" id="QEN08795.1"/>
    </source>
</evidence>